<feature type="region of interest" description="Disordered" evidence="1">
    <location>
        <begin position="31"/>
        <end position="52"/>
    </location>
</feature>
<feature type="transmembrane region" description="Helical" evidence="2">
    <location>
        <begin position="6"/>
        <end position="25"/>
    </location>
</feature>
<dbReference type="GeneID" id="20676111"/>
<dbReference type="AlphaFoldDB" id="W4K7D7"/>
<keyword evidence="2" id="KW-0472">Membrane</keyword>
<gene>
    <name evidence="3" type="ORF">HETIRDRAFT_451088</name>
</gene>
<evidence type="ECO:0000256" key="2">
    <source>
        <dbReference type="SAM" id="Phobius"/>
    </source>
</evidence>
<evidence type="ECO:0000313" key="3">
    <source>
        <dbReference type="EMBL" id="ETW81245.1"/>
    </source>
</evidence>
<proteinExistence type="predicted"/>
<dbReference type="HOGENOM" id="CLU_1461499_0_0_1"/>
<protein>
    <submittedName>
        <fullName evidence="3">Uncharacterized protein</fullName>
    </submittedName>
</protein>
<keyword evidence="2" id="KW-0812">Transmembrane</keyword>
<dbReference type="EMBL" id="KI925458">
    <property type="protein sequence ID" value="ETW81245.1"/>
    <property type="molecule type" value="Genomic_DNA"/>
</dbReference>
<accession>W4K7D7</accession>
<evidence type="ECO:0000256" key="1">
    <source>
        <dbReference type="SAM" id="MobiDB-lite"/>
    </source>
</evidence>
<dbReference type="RefSeq" id="XP_009545919.1">
    <property type="nucleotide sequence ID" value="XM_009547624.1"/>
</dbReference>
<name>W4K7D7_HETIT</name>
<reference evidence="3 4" key="1">
    <citation type="journal article" date="2012" name="New Phytol.">
        <title>Insight into trade-off between wood decay and parasitism from the genome of a fungal forest pathogen.</title>
        <authorList>
            <person name="Olson A."/>
            <person name="Aerts A."/>
            <person name="Asiegbu F."/>
            <person name="Belbahri L."/>
            <person name="Bouzid O."/>
            <person name="Broberg A."/>
            <person name="Canback B."/>
            <person name="Coutinho P.M."/>
            <person name="Cullen D."/>
            <person name="Dalman K."/>
            <person name="Deflorio G."/>
            <person name="van Diepen L.T."/>
            <person name="Dunand C."/>
            <person name="Duplessis S."/>
            <person name="Durling M."/>
            <person name="Gonthier P."/>
            <person name="Grimwood J."/>
            <person name="Fossdal C.G."/>
            <person name="Hansson D."/>
            <person name="Henrissat B."/>
            <person name="Hietala A."/>
            <person name="Himmelstrand K."/>
            <person name="Hoffmeister D."/>
            <person name="Hogberg N."/>
            <person name="James T.Y."/>
            <person name="Karlsson M."/>
            <person name="Kohler A."/>
            <person name="Kues U."/>
            <person name="Lee Y.H."/>
            <person name="Lin Y.C."/>
            <person name="Lind M."/>
            <person name="Lindquist E."/>
            <person name="Lombard V."/>
            <person name="Lucas S."/>
            <person name="Lunden K."/>
            <person name="Morin E."/>
            <person name="Murat C."/>
            <person name="Park J."/>
            <person name="Raffaello T."/>
            <person name="Rouze P."/>
            <person name="Salamov A."/>
            <person name="Schmutz J."/>
            <person name="Solheim H."/>
            <person name="Stahlberg J."/>
            <person name="Velez H."/>
            <person name="de Vries R.P."/>
            <person name="Wiebenga A."/>
            <person name="Woodward S."/>
            <person name="Yakovlev I."/>
            <person name="Garbelotto M."/>
            <person name="Martin F."/>
            <person name="Grigoriev I.V."/>
            <person name="Stenlid J."/>
        </authorList>
    </citation>
    <scope>NUCLEOTIDE SEQUENCE [LARGE SCALE GENOMIC DNA]</scope>
    <source>
        <strain evidence="3 4">TC 32-1</strain>
    </source>
</reference>
<keyword evidence="4" id="KW-1185">Reference proteome</keyword>
<keyword evidence="2" id="KW-1133">Transmembrane helix</keyword>
<organism evidence="3 4">
    <name type="scientific">Heterobasidion irregulare (strain TC 32-1)</name>
    <dbReference type="NCBI Taxonomy" id="747525"/>
    <lineage>
        <taxon>Eukaryota</taxon>
        <taxon>Fungi</taxon>
        <taxon>Dikarya</taxon>
        <taxon>Basidiomycota</taxon>
        <taxon>Agaricomycotina</taxon>
        <taxon>Agaricomycetes</taxon>
        <taxon>Russulales</taxon>
        <taxon>Bondarzewiaceae</taxon>
        <taxon>Heterobasidion</taxon>
        <taxon>Heterobasidion annosum species complex</taxon>
    </lineage>
</organism>
<dbReference type="KEGG" id="hir:HETIRDRAFT_451088"/>
<sequence>MPTPTLTAIFLLGAIHSLCGGGVLLRQRPRAHAALRRPKHRNRSSVEEADETQLAAEDKEFFSAHPNEYILYPTWLPGSLKTPARRHAHPSYPSHPLLLSTYSTPRPLARIVHASSAHCLHCPDSRLKRPDPLLDAMGTRERKCSARSTVDPASALVPLGPHARFCLRLISTHTRLLDTPIHSST</sequence>
<dbReference type="eggNOG" id="ENOG502SYPU">
    <property type="taxonomic scope" value="Eukaryota"/>
</dbReference>
<evidence type="ECO:0000313" key="4">
    <source>
        <dbReference type="Proteomes" id="UP000030671"/>
    </source>
</evidence>
<feature type="compositionally biased region" description="Basic residues" evidence="1">
    <location>
        <begin position="31"/>
        <end position="43"/>
    </location>
</feature>
<dbReference type="Proteomes" id="UP000030671">
    <property type="component" value="Unassembled WGS sequence"/>
</dbReference>
<dbReference type="InParanoid" id="W4K7D7"/>